<accession>A0A8K1CPJ2</accession>
<dbReference type="Pfam" id="PF04182">
    <property type="entry name" value="B-block_TFIIIC"/>
    <property type="match status" value="1"/>
</dbReference>
<dbReference type="EMBL" id="SPLM01000036">
    <property type="protein sequence ID" value="TMW66267.1"/>
    <property type="molecule type" value="Genomic_DNA"/>
</dbReference>
<dbReference type="InterPro" id="IPR007309">
    <property type="entry name" value="TFIIIC_Bblock-bd"/>
</dbReference>
<dbReference type="InterPro" id="IPR044210">
    <property type="entry name" value="Tfc3-like"/>
</dbReference>
<evidence type="ECO:0008006" key="11">
    <source>
        <dbReference type="Google" id="ProtNLM"/>
    </source>
</evidence>
<dbReference type="InterPro" id="IPR056467">
    <property type="entry name" value="eWH_GTF3C1"/>
</dbReference>
<feature type="domain" description="GTF3C1 extended winged-helix" evidence="8">
    <location>
        <begin position="514"/>
        <end position="615"/>
    </location>
</feature>
<protein>
    <recommendedName>
        <fullName evidence="11">B-block binding subunit of TFIIIC domain-containing protein</fullName>
    </recommendedName>
</protein>
<gene>
    <name evidence="9" type="ORF">Poli38472_004032</name>
</gene>
<dbReference type="GO" id="GO:0006384">
    <property type="term" value="P:transcription initiation at RNA polymerase III promoter"/>
    <property type="evidence" value="ECO:0007669"/>
    <property type="project" value="InterPro"/>
</dbReference>
<dbReference type="PANTHER" id="PTHR15180">
    <property type="entry name" value="GENERAL TRANSCRIPTION FACTOR 3C POLYPEPTIDE 1"/>
    <property type="match status" value="1"/>
</dbReference>
<dbReference type="GO" id="GO:0003677">
    <property type="term" value="F:DNA binding"/>
    <property type="evidence" value="ECO:0007669"/>
    <property type="project" value="UniProtKB-KW"/>
</dbReference>
<dbReference type="GO" id="GO:0042791">
    <property type="term" value="P:5S class rRNA transcription by RNA polymerase III"/>
    <property type="evidence" value="ECO:0007669"/>
    <property type="project" value="TreeGrafter"/>
</dbReference>
<dbReference type="OrthoDB" id="68020at2759"/>
<feature type="region of interest" description="Disordered" evidence="6">
    <location>
        <begin position="640"/>
        <end position="680"/>
    </location>
</feature>
<keyword evidence="2" id="KW-0597">Phosphoprotein</keyword>
<feature type="region of interest" description="Disordered" evidence="6">
    <location>
        <begin position="747"/>
        <end position="767"/>
    </location>
</feature>
<feature type="compositionally biased region" description="Polar residues" evidence="6">
    <location>
        <begin position="664"/>
        <end position="679"/>
    </location>
</feature>
<evidence type="ECO:0000256" key="4">
    <source>
        <dbReference type="ARBA" id="ARBA00023163"/>
    </source>
</evidence>
<dbReference type="Proteomes" id="UP000794436">
    <property type="component" value="Unassembled WGS sequence"/>
</dbReference>
<keyword evidence="5" id="KW-0539">Nucleus</keyword>
<evidence type="ECO:0000256" key="5">
    <source>
        <dbReference type="ARBA" id="ARBA00023242"/>
    </source>
</evidence>
<dbReference type="PANTHER" id="PTHR15180:SF1">
    <property type="entry name" value="GENERAL TRANSCRIPTION FACTOR 3C POLYPEPTIDE 1"/>
    <property type="match status" value="1"/>
</dbReference>
<feature type="region of interest" description="Disordered" evidence="6">
    <location>
        <begin position="1014"/>
        <end position="1076"/>
    </location>
</feature>
<feature type="region of interest" description="Disordered" evidence="6">
    <location>
        <begin position="70"/>
        <end position="131"/>
    </location>
</feature>
<dbReference type="GO" id="GO:0000127">
    <property type="term" value="C:transcription factor TFIIIC complex"/>
    <property type="evidence" value="ECO:0007669"/>
    <property type="project" value="InterPro"/>
</dbReference>
<evidence type="ECO:0000256" key="3">
    <source>
        <dbReference type="ARBA" id="ARBA00023125"/>
    </source>
</evidence>
<feature type="compositionally biased region" description="Basic and acidic residues" evidence="6">
    <location>
        <begin position="640"/>
        <end position="650"/>
    </location>
</feature>
<dbReference type="GO" id="GO:0005634">
    <property type="term" value="C:nucleus"/>
    <property type="evidence" value="ECO:0007669"/>
    <property type="project" value="UniProtKB-SubCell"/>
</dbReference>
<name>A0A8K1CPJ2_PYTOL</name>
<evidence type="ECO:0000313" key="9">
    <source>
        <dbReference type="EMBL" id="TMW66267.1"/>
    </source>
</evidence>
<comment type="subcellular location">
    <subcellularLocation>
        <location evidence="1">Nucleus</location>
    </subcellularLocation>
</comment>
<keyword evidence="10" id="KW-1185">Reference proteome</keyword>
<evidence type="ECO:0000256" key="2">
    <source>
        <dbReference type="ARBA" id="ARBA00022553"/>
    </source>
</evidence>
<feature type="compositionally biased region" description="Acidic residues" evidence="6">
    <location>
        <begin position="747"/>
        <end position="756"/>
    </location>
</feature>
<keyword evidence="3" id="KW-0238">DNA-binding</keyword>
<feature type="compositionally biased region" description="Low complexity" evidence="6">
    <location>
        <begin position="471"/>
        <end position="485"/>
    </location>
</feature>
<comment type="caution">
    <text evidence="9">The sequence shown here is derived from an EMBL/GenBank/DDBJ whole genome shotgun (WGS) entry which is preliminary data.</text>
</comment>
<organism evidence="9 10">
    <name type="scientific">Pythium oligandrum</name>
    <name type="common">Mycoparasitic fungus</name>
    <dbReference type="NCBI Taxonomy" id="41045"/>
    <lineage>
        <taxon>Eukaryota</taxon>
        <taxon>Sar</taxon>
        <taxon>Stramenopiles</taxon>
        <taxon>Oomycota</taxon>
        <taxon>Peronosporomycetes</taxon>
        <taxon>Pythiales</taxon>
        <taxon>Pythiaceae</taxon>
        <taxon>Pythium</taxon>
    </lineage>
</organism>
<keyword evidence="4" id="KW-0804">Transcription</keyword>
<feature type="compositionally biased region" description="Acidic residues" evidence="6">
    <location>
        <begin position="114"/>
        <end position="127"/>
    </location>
</feature>
<feature type="domain" description="B-block binding subunit of TFIIIC" evidence="7">
    <location>
        <begin position="186"/>
        <end position="256"/>
    </location>
</feature>
<feature type="region of interest" description="Disordered" evidence="6">
    <location>
        <begin position="441"/>
        <end position="493"/>
    </location>
</feature>
<sequence>MMTKRPQELVAAAMDYVALEGRAGVAVSQVLDALDAVLDTGVRRHVWKSLQRQQARGVLQFYYEPTAVTKRESIGKKRKRPTSNGSRASGVKAVASDDEMDEHVTRKRDHQDREDENMTIEDTEDGDDARNRREIVHDVTQIPLEDIAPTLRSAKRLMVVACEELRFRAMNIPRKAVLAEFGDDHLRILEAIGRARTMGITIPELCGVFDSGSSVKKVHNSLDTLISYNLVIKRMMIVARPSMRRLNIVHLPRFAADFSPEMFDASAEFESDDLCKKILSAAAEAYLRDLPAHSCVLYDLGRDLGFQKRHLEVLKNHIVQESKRDERFPLEFFQAVLQPSKSASTEPKILNCVRYKPATDIKSRTPMRGMTIEMGLLNQIYRVIEDNGENGTTIIDLRNEMVLPGNKLPYKLVSILAGTYGLKAEAIILGKNKAFRLYPGKIKTPSKKRPATTQLDEDNDDNSDADPDTPNKPSRTLRPSSTTSRNGTTPENTFSVRANIALKVALGGTEVEGTRTRRRDHILSRLADEKIISISSLRASMFNMERQLAAGDDQNVGMIDTRSVTRIAIELEKESSLRLVQLPLPARNVSTKFRALRCVVLPGYEQNEQFIQGFVKNYCRDERLRRVHQNADQKRFVRFRPSDSHDDGFDPWRSTRAKKRPRADQSTSDPTQSASSTIDSAPDEVVSYRVRRFLSQEKSSLHNHQYRRLGFAYGVMYRCKEFHRFLWSFLHEHTELHLRDDDIDVSIDDEDEEGNDGDGTLKAKGDSESKKTRLRGIVFSRETVLHRMPVHLYIQVFSGGAVLNAHEYVEVENAVKQKQTFDVLPESVRQKIWAHESERTAKVLGTLNDLQLIVPHKIGMKNLIKILRAGYSDDQDGVLSQALKDNALGGLFRLRRSVKITLDDRVNSENGVLIGDSACKGMNDCSVIRIVGTTEKSYSFGSMLPLGFEFSTADEIDRYWETLQCLCLEKMVMEVPNPIRNASAVCEVPKPVKTRARRMYRILAWIAKSQKAPSKPTVSTDAQDTKRNGIVSRVIRASSTRRRKSVKKVASSSDGKDNHTASNGTHSSNGQTKLVSYPGIVDGDEPDAEAYLWSETDERQLVAYFIDDCRSRWKIPIPMGLQRDSETIAFRVPWLSRIGFGLVSIARKLGRRKIDVKKRLKVKLTEPDAKLMLEAAKREMVETLNPAGTFDEEVAIRSSPRLTALFRRAVMMIVSPQDEYHPLVAEELISFWNAEEIRLVWRYLWLKHWIVRATERERIRGYAMSQRLHDFLKFVTLSYPLELFRQAAEQEAMVHSTLEEIADTENTDRSKESDQIFEAEFPADATPGQCALELGCQVMGICTLLPEQNPLPEEEDDMVDLEDPLTKKPSALTRKRQLRFLNYKNNKEGTGFAAHLAKRISFKNPSVLTDSWHVETKVHAVTLEDPDEFRRFEAFSCVLDLSQESELRGTKRHKHVHKQLLQAIEKVVRARGECGISLDEMVRHLRDEESAISLTDVIDPKLVLSLINQLLDAGVFICVNDYSEQRYVVREHGDFWLLRPYSLIDDERNPQTKKVVFEGEKDMLSFPWLRMDGSTNHRFLFSLQRKLLSFVIMFPGITEENVYRRLEKLLTLQDTREAMALLVEEGLVYTRAISVPLPKATVTTNLFGSRKRRREALSDDTDAPQLVNLVGNVLNFDRSKYVVHYFPHLECIQRFGSIIQDYQSEAPELQRL</sequence>
<reference evidence="9" key="1">
    <citation type="submission" date="2019-03" db="EMBL/GenBank/DDBJ databases">
        <title>Long read genome sequence of the mycoparasitic Pythium oligandrum ATCC 38472 isolated from sugarbeet rhizosphere.</title>
        <authorList>
            <person name="Gaulin E."/>
        </authorList>
    </citation>
    <scope>NUCLEOTIDE SEQUENCE</scope>
    <source>
        <strain evidence="9">ATCC 38472_TT</strain>
    </source>
</reference>
<evidence type="ECO:0000256" key="6">
    <source>
        <dbReference type="SAM" id="MobiDB-lite"/>
    </source>
</evidence>
<dbReference type="Pfam" id="PF24101">
    <property type="entry name" value="WHD_GTF3C1"/>
    <property type="match status" value="1"/>
</dbReference>
<feature type="compositionally biased region" description="Polar residues" evidence="6">
    <location>
        <begin position="1060"/>
        <end position="1074"/>
    </location>
</feature>
<evidence type="ECO:0000256" key="1">
    <source>
        <dbReference type="ARBA" id="ARBA00004123"/>
    </source>
</evidence>
<evidence type="ECO:0000259" key="8">
    <source>
        <dbReference type="Pfam" id="PF24101"/>
    </source>
</evidence>
<evidence type="ECO:0000259" key="7">
    <source>
        <dbReference type="Pfam" id="PF04182"/>
    </source>
</evidence>
<proteinExistence type="predicted"/>
<evidence type="ECO:0000313" key="10">
    <source>
        <dbReference type="Proteomes" id="UP000794436"/>
    </source>
</evidence>
<feature type="compositionally biased region" description="Acidic residues" evidence="6">
    <location>
        <begin position="455"/>
        <end position="467"/>
    </location>
</feature>